<comment type="caution">
    <text evidence="1">The sequence shown here is derived from an EMBL/GenBank/DDBJ whole genome shotgun (WGS) entry which is preliminary data.</text>
</comment>
<evidence type="ECO:0000313" key="2">
    <source>
        <dbReference type="Proteomes" id="UP000264071"/>
    </source>
</evidence>
<name>A0A3D4V816_9BACT</name>
<dbReference type="EMBL" id="DPIY01000007">
    <property type="protein sequence ID" value="HCT57235.1"/>
    <property type="molecule type" value="Genomic_DNA"/>
</dbReference>
<reference evidence="1 2" key="1">
    <citation type="journal article" date="2018" name="Nat. Biotechnol.">
        <title>A standardized bacterial taxonomy based on genome phylogeny substantially revises the tree of life.</title>
        <authorList>
            <person name="Parks D.H."/>
            <person name="Chuvochina M."/>
            <person name="Waite D.W."/>
            <person name="Rinke C."/>
            <person name="Skarshewski A."/>
            <person name="Chaumeil P.A."/>
            <person name="Hugenholtz P."/>
        </authorList>
    </citation>
    <scope>NUCLEOTIDE SEQUENCE [LARGE SCALE GENOMIC DNA]</scope>
    <source>
        <strain evidence="1">UBA8844</strain>
    </source>
</reference>
<dbReference type="AlphaFoldDB" id="A0A3D4V816"/>
<gene>
    <name evidence="1" type="ORF">DGD08_08485</name>
</gene>
<proteinExistence type="predicted"/>
<organism evidence="1 2">
    <name type="scientific">Gemmatimonas aurantiaca</name>
    <dbReference type="NCBI Taxonomy" id="173480"/>
    <lineage>
        <taxon>Bacteria</taxon>
        <taxon>Pseudomonadati</taxon>
        <taxon>Gemmatimonadota</taxon>
        <taxon>Gemmatimonadia</taxon>
        <taxon>Gemmatimonadales</taxon>
        <taxon>Gemmatimonadaceae</taxon>
        <taxon>Gemmatimonas</taxon>
    </lineage>
</organism>
<sequence>MSIVIPKGTTDPLLKTVTQFFGQVAAPLTPLTTGVAGQPGKIHFGDGVYADTDNDWATTSESGWYKLELSDAEADNAHCTGHLTHAIATAAPWGRDVSIGPSTTYTDTPSESDIAAAVVAAEKDALDGFLAGEDSVTIDGQAYAAVRNDPAKYLESLTKTP</sequence>
<evidence type="ECO:0000313" key="1">
    <source>
        <dbReference type="EMBL" id="HCT57235.1"/>
    </source>
</evidence>
<dbReference type="Proteomes" id="UP000264071">
    <property type="component" value="Unassembled WGS sequence"/>
</dbReference>
<protein>
    <submittedName>
        <fullName evidence="1">Uncharacterized protein</fullName>
    </submittedName>
</protein>
<accession>A0A3D4V816</accession>